<dbReference type="AlphaFoldDB" id="A0A7S2GXC0"/>
<evidence type="ECO:0000259" key="2">
    <source>
        <dbReference type="Pfam" id="PF22778"/>
    </source>
</evidence>
<accession>A0A7S2GXC0</accession>
<gene>
    <name evidence="3" type="ORF">HTAM1171_LOCUS2082</name>
</gene>
<dbReference type="Gene3D" id="1.10.606.10">
    <property type="entry name" value="Vanadium-containing Chloroperoxidase, domain 2"/>
    <property type="match status" value="1"/>
</dbReference>
<sequence length="574" mass="63599">MNLAQAATILITALAVLIPDPAEAHENPNRKLEESLCSESDYSYPDGLQTPPLFGPGVGTYIAATAGITQGVSKSETPIAIRTFSLIDAAAWNCIAAYDTTKLDALRTGKRPVVEVPVTVCGDTDAHTTAARVQCFVHMYAAALPTLAPDAVPDFQSALERLSTDYTTSPPRYTGAYPIQMKMGIDSDVQACSKGADDYEAYKSCVEQIAEAYEYVPAIMGSIIAQDMLMYSSGDGWNADGMDNGRCKNNCLPFSDTIGYEPKNVYQRKKAFKRKWQPLMESDGRGFFYRQEHVTPHIGLKAVPRVLSRKEVNSRKVEKPLYNLEKEAGLVTERLSSLDDEKKMAIELFDNKVNVINLLSRGLLFRYLSDFTFERVILFSTVYMASEYDAVILAWKEKVRHDLVRPTTVIQQRRYNTPENITTWAGPYKGVETFSAKEFQPYIRVMPHAEYPSGSGCICQSNIDVTKAYMKLIFNDDGEGYFLSETFKAGSSLIEPGVTPAEELTLFFHDLESVREACGQSRLDGGMHFTAAVENSYGLCVGFEEPVTDYMLTLLNGSDDLITTYVPRPPTGGP</sequence>
<feature type="chain" id="PRO_5031008250" description="Vanadium-dependent haloperoxidase NapH1-like second helical-bundle domain-containing protein" evidence="1">
    <location>
        <begin position="25"/>
        <end position="574"/>
    </location>
</feature>
<proteinExistence type="predicted"/>
<feature type="signal peptide" evidence="1">
    <location>
        <begin position="1"/>
        <end position="24"/>
    </location>
</feature>
<name>A0A7S2GXC0_9STRA</name>
<protein>
    <recommendedName>
        <fullName evidence="2">Vanadium-dependent haloperoxidase NapH1-like second helical-bundle domain-containing protein</fullName>
    </recommendedName>
</protein>
<dbReference type="GO" id="GO:0004601">
    <property type="term" value="F:peroxidase activity"/>
    <property type="evidence" value="ECO:0007669"/>
    <property type="project" value="InterPro"/>
</dbReference>
<dbReference type="PANTHER" id="PTHR34599">
    <property type="entry name" value="PEROXIDASE-RELATED"/>
    <property type="match status" value="1"/>
</dbReference>
<dbReference type="InterPro" id="IPR016119">
    <property type="entry name" value="Br/Cl_peroxidase_C"/>
</dbReference>
<feature type="domain" description="Vanadium-dependent haloperoxidase NapH1-like second helical-bundle" evidence="2">
    <location>
        <begin position="383"/>
        <end position="556"/>
    </location>
</feature>
<dbReference type="PANTHER" id="PTHR34599:SF2">
    <property type="entry name" value="TRAF-TYPE DOMAIN-CONTAINING PROTEIN"/>
    <property type="match status" value="1"/>
</dbReference>
<dbReference type="Pfam" id="PF22778">
    <property type="entry name" value="VCPO_2nd"/>
    <property type="match status" value="1"/>
</dbReference>
<dbReference type="EMBL" id="HBGV01003399">
    <property type="protein sequence ID" value="CAD9474269.1"/>
    <property type="molecule type" value="Transcribed_RNA"/>
</dbReference>
<organism evidence="3">
    <name type="scientific">Helicotheca tamesis</name>
    <dbReference type="NCBI Taxonomy" id="374047"/>
    <lineage>
        <taxon>Eukaryota</taxon>
        <taxon>Sar</taxon>
        <taxon>Stramenopiles</taxon>
        <taxon>Ochrophyta</taxon>
        <taxon>Bacillariophyta</taxon>
        <taxon>Mediophyceae</taxon>
        <taxon>Lithodesmiophycidae</taxon>
        <taxon>Lithodesmiales</taxon>
        <taxon>Lithodesmiaceae</taxon>
        <taxon>Helicotheca</taxon>
    </lineage>
</organism>
<dbReference type="InterPro" id="IPR055161">
    <property type="entry name" value="NapH1-like_2nd"/>
</dbReference>
<evidence type="ECO:0000313" key="3">
    <source>
        <dbReference type="EMBL" id="CAD9474269.1"/>
    </source>
</evidence>
<dbReference type="SUPFAM" id="SSF48317">
    <property type="entry name" value="Acid phosphatase/Vanadium-dependent haloperoxidase"/>
    <property type="match status" value="1"/>
</dbReference>
<reference evidence="3" key="1">
    <citation type="submission" date="2021-01" db="EMBL/GenBank/DDBJ databases">
        <authorList>
            <person name="Corre E."/>
            <person name="Pelletier E."/>
            <person name="Niang G."/>
            <person name="Scheremetjew M."/>
            <person name="Finn R."/>
            <person name="Kale V."/>
            <person name="Holt S."/>
            <person name="Cochrane G."/>
            <person name="Meng A."/>
            <person name="Brown T."/>
            <person name="Cohen L."/>
        </authorList>
    </citation>
    <scope>NUCLEOTIDE SEQUENCE</scope>
    <source>
        <strain evidence="3">CCMP826</strain>
    </source>
</reference>
<evidence type="ECO:0000256" key="1">
    <source>
        <dbReference type="SAM" id="SignalP"/>
    </source>
</evidence>
<dbReference type="InterPro" id="IPR036938">
    <property type="entry name" value="PAP2/HPO_sf"/>
</dbReference>
<dbReference type="InterPro" id="IPR052559">
    <property type="entry name" value="V-haloperoxidase"/>
</dbReference>
<keyword evidence="1" id="KW-0732">Signal</keyword>